<dbReference type="GO" id="GO:0000272">
    <property type="term" value="P:polysaccharide catabolic process"/>
    <property type="evidence" value="ECO:0007669"/>
    <property type="project" value="UniProtKB-KW"/>
</dbReference>
<keyword evidence="11" id="KW-0624">Polysaccharide degradation</keyword>
<dbReference type="Proteomes" id="UP001174997">
    <property type="component" value="Unassembled WGS sequence"/>
</dbReference>
<evidence type="ECO:0000313" key="15">
    <source>
        <dbReference type="Proteomes" id="UP001174997"/>
    </source>
</evidence>
<evidence type="ECO:0000256" key="9">
    <source>
        <dbReference type="ARBA" id="ARBA00023277"/>
    </source>
</evidence>
<dbReference type="PANTHER" id="PTHR11177:SF397">
    <property type="entry name" value="CHITINASE"/>
    <property type="match status" value="1"/>
</dbReference>
<dbReference type="SUPFAM" id="SSF51445">
    <property type="entry name" value="(Trans)glycosidases"/>
    <property type="match status" value="1"/>
</dbReference>
<evidence type="ECO:0000259" key="13">
    <source>
        <dbReference type="PROSITE" id="PS51910"/>
    </source>
</evidence>
<comment type="subcellular location">
    <subcellularLocation>
        <location evidence="2">Secreted</location>
    </subcellularLocation>
</comment>
<evidence type="ECO:0000256" key="1">
    <source>
        <dbReference type="ARBA" id="ARBA00000822"/>
    </source>
</evidence>
<proteinExistence type="inferred from homology"/>
<keyword evidence="10 12" id="KW-0326">Glycosidase</keyword>
<dbReference type="GO" id="GO:0008843">
    <property type="term" value="F:endochitinase activity"/>
    <property type="evidence" value="ECO:0007669"/>
    <property type="project" value="UniProtKB-EC"/>
</dbReference>
<evidence type="ECO:0000256" key="11">
    <source>
        <dbReference type="ARBA" id="ARBA00023326"/>
    </source>
</evidence>
<keyword evidence="7" id="KW-0146">Chitin degradation</keyword>
<evidence type="ECO:0000256" key="7">
    <source>
        <dbReference type="ARBA" id="ARBA00023024"/>
    </source>
</evidence>
<keyword evidence="5" id="KW-0964">Secreted</keyword>
<gene>
    <name evidence="14" type="ORF">QBC41DRAFT_361982</name>
</gene>
<evidence type="ECO:0000313" key="14">
    <source>
        <dbReference type="EMBL" id="KAK0673131.1"/>
    </source>
</evidence>
<dbReference type="FunFam" id="3.10.50.10:FF:000001">
    <property type="entry name" value="Chitinase 3-like 1"/>
    <property type="match status" value="1"/>
</dbReference>
<accession>A0AA39ZL65</accession>
<dbReference type="Gene3D" id="3.10.50.10">
    <property type="match status" value="1"/>
</dbReference>
<dbReference type="SUPFAM" id="SSF54556">
    <property type="entry name" value="Chitinase insertion domain"/>
    <property type="match status" value="1"/>
</dbReference>
<evidence type="ECO:0000256" key="2">
    <source>
        <dbReference type="ARBA" id="ARBA00004613"/>
    </source>
</evidence>
<evidence type="ECO:0000256" key="10">
    <source>
        <dbReference type="ARBA" id="ARBA00023295"/>
    </source>
</evidence>
<keyword evidence="9" id="KW-0119">Carbohydrate metabolism</keyword>
<dbReference type="InterPro" id="IPR001223">
    <property type="entry name" value="Glyco_hydro18_cat"/>
</dbReference>
<evidence type="ECO:0000256" key="3">
    <source>
        <dbReference type="ARBA" id="ARBA00008682"/>
    </source>
</evidence>
<dbReference type="SMART" id="SM00636">
    <property type="entry name" value="Glyco_18"/>
    <property type="match status" value="1"/>
</dbReference>
<comment type="catalytic activity">
    <reaction evidence="1">
        <text>Random endo-hydrolysis of N-acetyl-beta-D-glucosaminide (1-&gt;4)-beta-linkages in chitin and chitodextrins.</text>
        <dbReference type="EC" id="3.2.1.14"/>
    </reaction>
</comment>
<sequence>MPAWLRTRTTPAGLVGLVATELAVERAGSADMERPIAELCGTTEEFCTGKCQSNCVLHPSPPDGASSIPDILQNKVIGYYEAWSARKKCHQIKPTDLPLDALTHVNFAFAFIEPGTYKVVPMDSSTPESLFREVPNLKSIKPELKVFISIGGWTFSDNGTVTQPLFGEIAADPAKRQIFANNVIHFMKYYGYDGLDVDWEYPGAPDRGGKPEDVKNFVLLMQTLRQSFDASGSRFGLTFTAPSSFWYLRWFDLPGLIKWVDWINLMSYDLHGVWDRDNPIGSIVQGHTNLTEIKLAAELFWRVGVPPGKLLMGIGFYGRSFTLADPSCTKPGCPFKGPSTPGPCTGEGGILGYYEIQEILKNGGSLQKRALTPVHDKVAGVKYITFDRDQWVSYDDADTLKQKVQWANSIGLGGALIWASDLDDDKYSAHGAFLGRTIPSTASLQATEKILTNRKALVQDLSSWNGQQCFAYRGKCVKLDDNRAMAAACGDGFTVVGWDDAGCGKKSCHCGKPICCPTISAPKNCKWRGDDTGNTLGSDCSAQCATGEINIKGIQSHWGGGFTNDGNTNRCGRGEKAFCCPSFDFDQVTKGCSYTSCTGSCPSNKEPMFSKNDACFLGTQYYCCPKPAQLTECRWEGGSKGTDCVNAICREDELEIDRAQFGEWFTTGCSWGRKKAACCKVKKAPPPPAVCNNNNVCRTVPDFCNGDKLTRRGISIPSDGAVSLAVSSQAGAQLEDRAIALLESGHHYIPSALAKRDSGKTYYPNIRGVRIISVAYPVLVEIFRLARQQHVLRRIFRLIEGYCTGPAVEEGNIGSGPDPGNFDGFESEHPLDRQVIVHFVEAVASGTLPSGSTVGVPAAIGGDWFRANWLKDSAALGRRPAIGSSDGYAPNFPNDRVMECLGSYYWPDPLLPTDARINGPKGQFMGLRRPITPETIEARARTAVERDNQDAVDDLLSPIRDGIAVFEYMNRPNFAARFHMVRRQVRLQLTYIEADVPGARGLAHWWDVFTADFFSYVGVRAQQWARDVILAAARPYEAANAQGRALEMSAAVLGALEEMWNQIDSMTLPPDTPDPPDHDEL</sequence>
<dbReference type="InterPro" id="IPR011583">
    <property type="entry name" value="Chitinase_II/V-like_cat"/>
</dbReference>
<dbReference type="InterPro" id="IPR050314">
    <property type="entry name" value="Glycosyl_Hydrlase_18"/>
</dbReference>
<dbReference type="PROSITE" id="PS01095">
    <property type="entry name" value="GH18_1"/>
    <property type="match status" value="1"/>
</dbReference>
<name>A0AA39ZL65_9PEZI</name>
<dbReference type="Gene3D" id="3.20.20.80">
    <property type="entry name" value="Glycosidases"/>
    <property type="match status" value="1"/>
</dbReference>
<dbReference type="InterPro" id="IPR017853">
    <property type="entry name" value="GH"/>
</dbReference>
<dbReference type="EMBL" id="JAULSY010000008">
    <property type="protein sequence ID" value="KAK0673131.1"/>
    <property type="molecule type" value="Genomic_DNA"/>
</dbReference>
<dbReference type="Pfam" id="PF00704">
    <property type="entry name" value="Glyco_hydro_18"/>
    <property type="match status" value="1"/>
</dbReference>
<dbReference type="InterPro" id="IPR001579">
    <property type="entry name" value="Glyco_hydro_18_chit_AS"/>
</dbReference>
<evidence type="ECO:0000256" key="6">
    <source>
        <dbReference type="ARBA" id="ARBA00022801"/>
    </source>
</evidence>
<feature type="domain" description="GH18" evidence="13">
    <location>
        <begin position="74"/>
        <end position="437"/>
    </location>
</feature>
<dbReference type="PROSITE" id="PS51910">
    <property type="entry name" value="GH18_2"/>
    <property type="match status" value="1"/>
</dbReference>
<evidence type="ECO:0000256" key="8">
    <source>
        <dbReference type="ARBA" id="ARBA00023157"/>
    </source>
</evidence>
<evidence type="ECO:0000256" key="4">
    <source>
        <dbReference type="ARBA" id="ARBA00012729"/>
    </source>
</evidence>
<protein>
    <recommendedName>
        <fullName evidence="4">chitinase</fullName>
        <ecNumber evidence="4">3.2.1.14</ecNumber>
    </recommendedName>
</protein>
<reference evidence="14" key="1">
    <citation type="submission" date="2023-06" db="EMBL/GenBank/DDBJ databases">
        <title>Genome-scale phylogeny and comparative genomics of the fungal order Sordariales.</title>
        <authorList>
            <consortium name="Lawrence Berkeley National Laboratory"/>
            <person name="Hensen N."/>
            <person name="Bonometti L."/>
            <person name="Westerberg I."/>
            <person name="Brannstrom I.O."/>
            <person name="Guillou S."/>
            <person name="Cros-Aarteil S."/>
            <person name="Calhoun S."/>
            <person name="Haridas S."/>
            <person name="Kuo A."/>
            <person name="Mondo S."/>
            <person name="Pangilinan J."/>
            <person name="Riley R."/>
            <person name="Labutti K."/>
            <person name="Andreopoulos B."/>
            <person name="Lipzen A."/>
            <person name="Chen C."/>
            <person name="Yanf M."/>
            <person name="Daum C."/>
            <person name="Ng V."/>
            <person name="Clum A."/>
            <person name="Steindorff A."/>
            <person name="Ohm R."/>
            <person name="Martin F."/>
            <person name="Silar P."/>
            <person name="Natvig D."/>
            <person name="Lalanne C."/>
            <person name="Gautier V."/>
            <person name="Ament-Velasquez S.L."/>
            <person name="Kruys A."/>
            <person name="Hutchinson M.I."/>
            <person name="Powell A.J."/>
            <person name="Barry K."/>
            <person name="Miller A.N."/>
            <person name="Grigoriev I.V."/>
            <person name="Debuchy R."/>
            <person name="Gladieux P."/>
            <person name="Thoren M.H."/>
            <person name="Johannesson H."/>
        </authorList>
    </citation>
    <scope>NUCLEOTIDE SEQUENCE</scope>
    <source>
        <strain evidence="14">CBS 307.81</strain>
    </source>
</reference>
<evidence type="ECO:0000256" key="12">
    <source>
        <dbReference type="RuleBase" id="RU000489"/>
    </source>
</evidence>
<dbReference type="GO" id="GO:0006032">
    <property type="term" value="P:chitin catabolic process"/>
    <property type="evidence" value="ECO:0007669"/>
    <property type="project" value="UniProtKB-KW"/>
</dbReference>
<dbReference type="AlphaFoldDB" id="A0AA39ZL65"/>
<dbReference type="PANTHER" id="PTHR11177">
    <property type="entry name" value="CHITINASE"/>
    <property type="match status" value="1"/>
</dbReference>
<comment type="caution">
    <text evidence="14">The sequence shown here is derived from an EMBL/GenBank/DDBJ whole genome shotgun (WGS) entry which is preliminary data.</text>
</comment>
<keyword evidence="6 12" id="KW-0378">Hydrolase</keyword>
<organism evidence="14 15">
    <name type="scientific">Cercophora samala</name>
    <dbReference type="NCBI Taxonomy" id="330535"/>
    <lineage>
        <taxon>Eukaryota</taxon>
        <taxon>Fungi</taxon>
        <taxon>Dikarya</taxon>
        <taxon>Ascomycota</taxon>
        <taxon>Pezizomycotina</taxon>
        <taxon>Sordariomycetes</taxon>
        <taxon>Sordariomycetidae</taxon>
        <taxon>Sordariales</taxon>
        <taxon>Lasiosphaeriaceae</taxon>
        <taxon>Cercophora</taxon>
    </lineage>
</organism>
<comment type="similarity">
    <text evidence="3">Belongs to the glycosyl hydrolase 18 family. Chitinase class V subfamily.</text>
</comment>
<dbReference type="InterPro" id="IPR029070">
    <property type="entry name" value="Chitinase_insertion_sf"/>
</dbReference>
<keyword evidence="15" id="KW-1185">Reference proteome</keyword>
<keyword evidence="8" id="KW-1015">Disulfide bond</keyword>
<dbReference type="EC" id="3.2.1.14" evidence="4"/>
<dbReference type="GO" id="GO:0008061">
    <property type="term" value="F:chitin binding"/>
    <property type="evidence" value="ECO:0007669"/>
    <property type="project" value="InterPro"/>
</dbReference>
<evidence type="ECO:0000256" key="5">
    <source>
        <dbReference type="ARBA" id="ARBA00022525"/>
    </source>
</evidence>
<dbReference type="GO" id="GO:0005576">
    <property type="term" value="C:extracellular region"/>
    <property type="evidence" value="ECO:0007669"/>
    <property type="project" value="UniProtKB-SubCell"/>
</dbReference>